<feature type="region of interest" description="Disordered" evidence="1">
    <location>
        <begin position="175"/>
        <end position="420"/>
    </location>
</feature>
<dbReference type="RefSeq" id="WP_268788147.1">
    <property type="nucleotide sequence ID" value="NZ_JAPQYE010000033.1"/>
</dbReference>
<sequence length="729" mass="72741">MITRPHTEHADQILGSWWQAGDEQEGLPADLSRRAEAMTTLSERLVAYSKDGQVGAEKLLSYGEGALAEVISGAWSDYFAGMAEPAAKAAAAAAALTAWATTMGAWLADAAEIVWRTEGLIDAARLKAAATGTDPQPDIDGLIEEARAEVAARGAATMSANAAALPAWAGPPMLTQLPGGGGRGVLPAPANATPEPGRGVLPPPQEDSPTQQAGRGILPAPDGAAEAAADEPGRGILPTPQSGPTSSANVAGTGSTPASPPTAGTGGPATPAGVASPSSSPAPATTAAPAASATSSAGTPAGSAVPAQQAAPAPASGPTALPPATPPGPTAAPSPAAEATGSNPHRGPADHGEAPASPSVAAAVAPPAAPPAPAPPTPAGAVPPTPAAPAASPAPLAPPAVSASPVTPLHSSSSIAPPPISKPVVAQSDLVQVSAEAAAGGGVVAMNGPGMVVQSSGESDLDRLRRILRAIGGGELVAYAAAVLVSDGRRQVVLTSDRGRGWMPPGSVVPAEAGSPWDHPDSETWEGLHDPARALREYAAAENVEIAALVATRGALPAGVPAEHVEAGRRAHPELLRGEVSTRVQWQAAELAATIQEWPRADDSHRQAMSCAWLAHEHAPDPDGLRGAVLAAVFDRARQGVQAPEHRTAAAPWKPLTERWTRLGFEEVRARVDPAAVAVGDLDGRGAAATRPLLATLYADEAALALMRPGAEALEAALYSAAMLGVGRP</sequence>
<dbReference type="Proteomes" id="UP001084650">
    <property type="component" value="Unassembled WGS sequence"/>
</dbReference>
<reference evidence="2" key="1">
    <citation type="submission" date="2022-12" db="EMBL/GenBank/DDBJ databases">
        <title>Whole genome sequence of Mycolicibacterium iranicum strain SBH312.</title>
        <authorList>
            <person name="Jani J."/>
            <person name="Arifin Mustapha Z."/>
            <person name="Ahmed K."/>
            <person name="Kai Ling C."/>
        </authorList>
    </citation>
    <scope>NUCLEOTIDE SEQUENCE</scope>
    <source>
        <strain evidence="2">SBH312</strain>
    </source>
</reference>
<protein>
    <submittedName>
        <fullName evidence="2">Uncharacterized protein</fullName>
    </submittedName>
</protein>
<feature type="compositionally biased region" description="Low complexity" evidence="1">
    <location>
        <begin position="333"/>
        <end position="342"/>
    </location>
</feature>
<gene>
    <name evidence="2" type="ORF">OY187_31105</name>
</gene>
<dbReference type="EMBL" id="JAPQYE010000033">
    <property type="protein sequence ID" value="MCZ0732503.1"/>
    <property type="molecule type" value="Genomic_DNA"/>
</dbReference>
<feature type="compositionally biased region" description="Low complexity" evidence="1">
    <location>
        <begin position="388"/>
        <end position="415"/>
    </location>
</feature>
<keyword evidence="3" id="KW-1185">Reference proteome</keyword>
<feature type="compositionally biased region" description="Polar residues" evidence="1">
    <location>
        <begin position="239"/>
        <end position="250"/>
    </location>
</feature>
<evidence type="ECO:0000313" key="2">
    <source>
        <dbReference type="EMBL" id="MCZ0732503.1"/>
    </source>
</evidence>
<feature type="compositionally biased region" description="Low complexity" evidence="1">
    <location>
        <begin position="251"/>
        <end position="319"/>
    </location>
</feature>
<comment type="caution">
    <text evidence="2">The sequence shown here is derived from an EMBL/GenBank/DDBJ whole genome shotgun (WGS) entry which is preliminary data.</text>
</comment>
<proteinExistence type="predicted"/>
<accession>A0ABT4HQN5</accession>
<name>A0ABT4HQN5_MYCIR</name>
<organism evidence="2 3">
    <name type="scientific">Mycolicibacterium iranicum</name>
    <name type="common">Mycobacterium iranicum</name>
    <dbReference type="NCBI Taxonomy" id="912594"/>
    <lineage>
        <taxon>Bacteria</taxon>
        <taxon>Bacillati</taxon>
        <taxon>Actinomycetota</taxon>
        <taxon>Actinomycetes</taxon>
        <taxon>Mycobacteriales</taxon>
        <taxon>Mycobacteriaceae</taxon>
        <taxon>Mycolicibacterium</taxon>
    </lineage>
</organism>
<feature type="compositionally biased region" description="Low complexity" evidence="1">
    <location>
        <begin position="354"/>
        <end position="366"/>
    </location>
</feature>
<evidence type="ECO:0000313" key="3">
    <source>
        <dbReference type="Proteomes" id="UP001084650"/>
    </source>
</evidence>
<feature type="compositionally biased region" description="Pro residues" evidence="1">
    <location>
        <begin position="367"/>
        <end position="387"/>
    </location>
</feature>
<evidence type="ECO:0000256" key="1">
    <source>
        <dbReference type="SAM" id="MobiDB-lite"/>
    </source>
</evidence>
<feature type="compositionally biased region" description="Pro residues" evidence="1">
    <location>
        <begin position="320"/>
        <end position="332"/>
    </location>
</feature>